<accession>A0ABQ8TG99</accession>
<proteinExistence type="predicted"/>
<name>A0ABQ8TG99_PERAM</name>
<organism evidence="1 2">
    <name type="scientific">Periplaneta americana</name>
    <name type="common">American cockroach</name>
    <name type="synonym">Blatta americana</name>
    <dbReference type="NCBI Taxonomy" id="6978"/>
    <lineage>
        <taxon>Eukaryota</taxon>
        <taxon>Metazoa</taxon>
        <taxon>Ecdysozoa</taxon>
        <taxon>Arthropoda</taxon>
        <taxon>Hexapoda</taxon>
        <taxon>Insecta</taxon>
        <taxon>Pterygota</taxon>
        <taxon>Neoptera</taxon>
        <taxon>Polyneoptera</taxon>
        <taxon>Dictyoptera</taxon>
        <taxon>Blattodea</taxon>
        <taxon>Blattoidea</taxon>
        <taxon>Blattidae</taxon>
        <taxon>Blattinae</taxon>
        <taxon>Periplaneta</taxon>
    </lineage>
</organism>
<dbReference type="EMBL" id="JAJSOF020000011">
    <property type="protein sequence ID" value="KAJ4444952.1"/>
    <property type="molecule type" value="Genomic_DNA"/>
</dbReference>
<keyword evidence="2" id="KW-1185">Reference proteome</keyword>
<evidence type="ECO:0000313" key="2">
    <source>
        <dbReference type="Proteomes" id="UP001148838"/>
    </source>
</evidence>
<protein>
    <recommendedName>
        <fullName evidence="3">MULE domain-containing protein</fullName>
    </recommendedName>
</protein>
<reference evidence="1 2" key="1">
    <citation type="journal article" date="2022" name="Allergy">
        <title>Genome assembly and annotation of Periplaneta americana reveal a comprehensive cockroach allergen profile.</title>
        <authorList>
            <person name="Wang L."/>
            <person name="Xiong Q."/>
            <person name="Saelim N."/>
            <person name="Wang L."/>
            <person name="Nong W."/>
            <person name="Wan A.T."/>
            <person name="Shi M."/>
            <person name="Liu X."/>
            <person name="Cao Q."/>
            <person name="Hui J.H.L."/>
            <person name="Sookrung N."/>
            <person name="Leung T.F."/>
            <person name="Tungtrongchitr A."/>
            <person name="Tsui S.K.W."/>
        </authorList>
    </citation>
    <scope>NUCLEOTIDE SEQUENCE [LARGE SCALE GENOMIC DNA]</scope>
    <source>
        <strain evidence="1">PWHHKU_190912</strain>
    </source>
</reference>
<evidence type="ECO:0000313" key="1">
    <source>
        <dbReference type="EMBL" id="KAJ4444952.1"/>
    </source>
</evidence>
<comment type="caution">
    <text evidence="1">The sequence shown here is derived from an EMBL/GenBank/DDBJ whole genome shotgun (WGS) entry which is preliminary data.</text>
</comment>
<gene>
    <name evidence="1" type="ORF">ANN_06751</name>
</gene>
<evidence type="ECO:0008006" key="3">
    <source>
        <dbReference type="Google" id="ProtNLM"/>
    </source>
</evidence>
<sequence length="249" mass="29393">MPCLSQTSRFNIPNYVRAILLDKIFRQLGVMNLFHKFHENQMVNLMFTVSSKVDNMGISVSQESAVLWVTWPVLQFLLYHWTDVQAIFDSLIDNIEPDVMDLALYMERPYIRGTPAQGRRRAMALRFAPELWNTYNQVLAGQHRTTNIVEGWHSRFQKHIVTLHSSVWKLMEFIKNDQRNNEIIIIQILGGHLNVGNPIKRSYLQNLSRVEEIVRNYNHYNEEGHTRTYLKAVSYHLKLYEDEQTEEIE</sequence>
<dbReference type="Proteomes" id="UP001148838">
    <property type="component" value="Unassembled WGS sequence"/>
</dbReference>